<evidence type="ECO:0000313" key="2">
    <source>
        <dbReference type="EMBL" id="RMP10026.1"/>
    </source>
</evidence>
<sequence>MKKFYALIVIATALAGCGDNTPVQTVEWYKKHDTERKEMVEKCNDNPGQTALAANCTNAKQADNETSTARRGWITPTMPDTTKP</sequence>
<evidence type="ECO:0008006" key="4">
    <source>
        <dbReference type="Google" id="ProtNLM"/>
    </source>
</evidence>
<accession>A0A3M4AVA2</accession>
<feature type="region of interest" description="Disordered" evidence="1">
    <location>
        <begin position="58"/>
        <end position="84"/>
    </location>
</feature>
<proteinExistence type="predicted"/>
<protein>
    <recommendedName>
        <fullName evidence="4">Lipoprotein</fullName>
    </recommendedName>
</protein>
<organism evidence="2 3">
    <name type="scientific">Pseudomonas syringae pv. persicae</name>
    <dbReference type="NCBI Taxonomy" id="237306"/>
    <lineage>
        <taxon>Bacteria</taxon>
        <taxon>Pseudomonadati</taxon>
        <taxon>Pseudomonadota</taxon>
        <taxon>Gammaproteobacteria</taxon>
        <taxon>Pseudomonadales</taxon>
        <taxon>Pseudomonadaceae</taxon>
        <taxon>Pseudomonas</taxon>
    </lineage>
</organism>
<dbReference type="InterPro" id="IPR047937">
    <property type="entry name" value="Eex_IncN-like"/>
</dbReference>
<dbReference type="AlphaFoldDB" id="A0A3M4AVA2"/>
<reference evidence="2 3" key="1">
    <citation type="submission" date="2018-08" db="EMBL/GenBank/DDBJ databases">
        <title>Recombination of ecologically and evolutionarily significant loci maintains genetic cohesion in the Pseudomonas syringae species complex.</title>
        <authorList>
            <person name="Dillon M."/>
            <person name="Thakur S."/>
            <person name="Almeida R.N.D."/>
            <person name="Weir B.S."/>
            <person name="Guttman D.S."/>
        </authorList>
    </citation>
    <scope>NUCLEOTIDE SEQUENCE [LARGE SCALE GENOMIC DNA]</scope>
    <source>
        <strain evidence="2 3">ICMP 3706</strain>
    </source>
</reference>
<dbReference type="RefSeq" id="WP_122290572.1">
    <property type="nucleotide sequence ID" value="NZ_RBQE01000183.1"/>
</dbReference>
<dbReference type="Proteomes" id="UP000281604">
    <property type="component" value="Unassembled WGS sequence"/>
</dbReference>
<dbReference type="EMBL" id="RBQE01000183">
    <property type="protein sequence ID" value="RMP10026.1"/>
    <property type="molecule type" value="Genomic_DNA"/>
</dbReference>
<evidence type="ECO:0000256" key="1">
    <source>
        <dbReference type="SAM" id="MobiDB-lite"/>
    </source>
</evidence>
<dbReference type="NCBIfam" id="NF033894">
    <property type="entry name" value="Eex_IncN"/>
    <property type="match status" value="1"/>
</dbReference>
<dbReference type="PROSITE" id="PS51257">
    <property type="entry name" value="PROKAR_LIPOPROTEIN"/>
    <property type="match status" value="1"/>
</dbReference>
<comment type="caution">
    <text evidence="2">The sequence shown here is derived from an EMBL/GenBank/DDBJ whole genome shotgun (WGS) entry which is preliminary data.</text>
</comment>
<gene>
    <name evidence="2" type="ORF">ALQ30_200051</name>
</gene>
<name>A0A3M4AVA2_9PSED</name>
<evidence type="ECO:0000313" key="3">
    <source>
        <dbReference type="Proteomes" id="UP000281604"/>
    </source>
</evidence>
<feature type="compositionally biased region" description="Polar residues" evidence="1">
    <location>
        <begin position="58"/>
        <end position="69"/>
    </location>
</feature>